<comment type="caution">
    <text evidence="2">The sequence shown here is derived from an EMBL/GenBank/DDBJ whole genome shotgun (WGS) entry which is preliminary data.</text>
</comment>
<evidence type="ECO:0000256" key="1">
    <source>
        <dbReference type="SAM" id="MobiDB-lite"/>
    </source>
</evidence>
<protein>
    <submittedName>
        <fullName evidence="2">Uncharacterized protein</fullName>
    </submittedName>
</protein>
<dbReference type="Proteomes" id="UP001189429">
    <property type="component" value="Unassembled WGS sequence"/>
</dbReference>
<evidence type="ECO:0000313" key="3">
    <source>
        <dbReference type="Proteomes" id="UP001189429"/>
    </source>
</evidence>
<evidence type="ECO:0000313" key="2">
    <source>
        <dbReference type="EMBL" id="CAK0909545.1"/>
    </source>
</evidence>
<sequence>MLSRSDSSARVLRRCCSSTSARSILAISICCLAVQALFDAPTGQAVVVTCHGRVVPAQLLLAQLPPELLPPTRHAVLGRLARRLPAPALLQLPPQCLPPRLRRRLGDRRPAEALPAVSLQLRAQVGRAGRSAAARVLAPRGAASCARRSSSEQAVVQVSAGLVAAMPGSPARRRRPRSSRALRGPASAS</sequence>
<keyword evidence="3" id="KW-1185">Reference proteome</keyword>
<gene>
    <name evidence="2" type="ORF">PCOR1329_LOCUS83924</name>
</gene>
<accession>A0ABN9YA06</accession>
<name>A0ABN9YA06_9DINO</name>
<proteinExistence type="predicted"/>
<organism evidence="2 3">
    <name type="scientific">Prorocentrum cordatum</name>
    <dbReference type="NCBI Taxonomy" id="2364126"/>
    <lineage>
        <taxon>Eukaryota</taxon>
        <taxon>Sar</taxon>
        <taxon>Alveolata</taxon>
        <taxon>Dinophyceae</taxon>
        <taxon>Prorocentrales</taxon>
        <taxon>Prorocentraceae</taxon>
        <taxon>Prorocentrum</taxon>
    </lineage>
</organism>
<dbReference type="EMBL" id="CAUYUJ010022215">
    <property type="protein sequence ID" value="CAK0909545.1"/>
    <property type="molecule type" value="Genomic_DNA"/>
</dbReference>
<reference evidence="2" key="1">
    <citation type="submission" date="2023-10" db="EMBL/GenBank/DDBJ databases">
        <authorList>
            <person name="Chen Y."/>
            <person name="Shah S."/>
            <person name="Dougan E. K."/>
            <person name="Thang M."/>
            <person name="Chan C."/>
        </authorList>
    </citation>
    <scope>NUCLEOTIDE SEQUENCE [LARGE SCALE GENOMIC DNA]</scope>
</reference>
<feature type="compositionally biased region" description="Basic residues" evidence="1">
    <location>
        <begin position="171"/>
        <end position="180"/>
    </location>
</feature>
<feature type="region of interest" description="Disordered" evidence="1">
    <location>
        <begin position="166"/>
        <end position="189"/>
    </location>
</feature>